<dbReference type="GO" id="GO:0080188">
    <property type="term" value="P:gene silencing by siRNA-directed DNA methylation"/>
    <property type="evidence" value="ECO:0007669"/>
    <property type="project" value="InterPro"/>
</dbReference>
<proteinExistence type="predicted"/>
<evidence type="ECO:0000256" key="4">
    <source>
        <dbReference type="ARBA" id="ARBA00022840"/>
    </source>
</evidence>
<keyword evidence="3" id="KW-0347">Helicase</keyword>
<keyword evidence="2" id="KW-0547">Nucleotide-binding</keyword>
<keyword evidence="5" id="KW-0539">Nucleus</keyword>
<dbReference type="InterPro" id="IPR044567">
    <property type="entry name" value="CLSY/DRD1"/>
</dbReference>
<dbReference type="GO" id="GO:0004386">
    <property type="term" value="F:helicase activity"/>
    <property type="evidence" value="ECO:0007669"/>
    <property type="project" value="UniProtKB-KW"/>
</dbReference>
<evidence type="ECO:0000313" key="6">
    <source>
        <dbReference type="EMBL" id="RVX23069.1"/>
    </source>
</evidence>
<dbReference type="Proteomes" id="UP000288805">
    <property type="component" value="Unassembled WGS sequence"/>
</dbReference>
<dbReference type="PANTHER" id="PTHR45821:SF5">
    <property type="entry name" value="SNF2 DOMAIN-CONTAINING PROTEIN CLASSY 4"/>
    <property type="match status" value="1"/>
</dbReference>
<evidence type="ECO:0000256" key="1">
    <source>
        <dbReference type="ARBA" id="ARBA00004123"/>
    </source>
</evidence>
<name>A0A438KPE4_VITVI</name>
<evidence type="ECO:0000313" key="7">
    <source>
        <dbReference type="Proteomes" id="UP000288805"/>
    </source>
</evidence>
<evidence type="ECO:0000256" key="2">
    <source>
        <dbReference type="ARBA" id="ARBA00022741"/>
    </source>
</evidence>
<keyword evidence="4" id="KW-0067">ATP-binding</keyword>
<comment type="subcellular location">
    <subcellularLocation>
        <location evidence="1">Nucleus</location>
    </subcellularLocation>
</comment>
<keyword evidence="3" id="KW-0378">Hydrolase</keyword>
<dbReference type="PANTHER" id="PTHR45821">
    <property type="entry name" value="SNF2 DOMAIN-CONTAINING PROTEIN CLASSY 2-RELATED"/>
    <property type="match status" value="1"/>
</dbReference>
<dbReference type="EMBL" id="QGNW01000002">
    <property type="protein sequence ID" value="RVX23069.1"/>
    <property type="molecule type" value="Genomic_DNA"/>
</dbReference>
<gene>
    <name evidence="6" type="primary">DRD1_8</name>
    <name evidence="6" type="ORF">CK203_008494</name>
</gene>
<dbReference type="GO" id="GO:0005524">
    <property type="term" value="F:ATP binding"/>
    <property type="evidence" value="ECO:0007669"/>
    <property type="project" value="UniProtKB-KW"/>
</dbReference>
<organism evidence="6 7">
    <name type="scientific">Vitis vinifera</name>
    <name type="common">Grape</name>
    <dbReference type="NCBI Taxonomy" id="29760"/>
    <lineage>
        <taxon>Eukaryota</taxon>
        <taxon>Viridiplantae</taxon>
        <taxon>Streptophyta</taxon>
        <taxon>Embryophyta</taxon>
        <taxon>Tracheophyta</taxon>
        <taxon>Spermatophyta</taxon>
        <taxon>Magnoliopsida</taxon>
        <taxon>eudicotyledons</taxon>
        <taxon>Gunneridae</taxon>
        <taxon>Pentapetalae</taxon>
        <taxon>rosids</taxon>
        <taxon>Vitales</taxon>
        <taxon>Vitaceae</taxon>
        <taxon>Viteae</taxon>
        <taxon>Vitis</taxon>
    </lineage>
</organism>
<evidence type="ECO:0000256" key="5">
    <source>
        <dbReference type="ARBA" id="ARBA00023242"/>
    </source>
</evidence>
<dbReference type="GO" id="GO:0005634">
    <property type="term" value="C:nucleus"/>
    <property type="evidence" value="ECO:0007669"/>
    <property type="project" value="UniProtKB-SubCell"/>
</dbReference>
<sequence length="421" mass="47209">MPRQCRGARASVEMRLSPEKCLILKPPERLTPPMVRRKRRIGSAPQQSLKPKGERLLCLTFSSQRLALGRFSKTPLKTLLNFPPTTSTEKYNSTKHKRIRTFDENMHSEPKQKRQKAGSNVVDYSDPFAIPNLLEGLDAGKFGSMTKEIEALCARRMQMLHPYYVMYPSLSYMSTDLGKQPSKKASKLVNRHASHLGHEDVIDLEDDHIVYDVPTATAVADAALPVVIIDSDDEESGDQKVSHPPQEVAWPSFSYQEVILRKPSVGLLANNPVVRDYVESIAPKKEERSLTASSEIRKDKGLYIAVGERSLAANHEMKNVKGEYVGVEDDMEASEGNLRAKTEDDDLADMWQEFDLALQSSKDVAVDPEEDGKEGEEECEHSFVLKDDIGSVCRICGVVNKSIETIIEYQYSKVSFFSVIS</sequence>
<comment type="caution">
    <text evidence="6">The sequence shown here is derived from an EMBL/GenBank/DDBJ whole genome shotgun (WGS) entry which is preliminary data.</text>
</comment>
<accession>A0A438KPE4</accession>
<reference evidence="6 7" key="1">
    <citation type="journal article" date="2018" name="PLoS Genet.">
        <title>Population sequencing reveals clonal diversity and ancestral inbreeding in the grapevine cultivar Chardonnay.</title>
        <authorList>
            <person name="Roach M.J."/>
            <person name="Johnson D.L."/>
            <person name="Bohlmann J."/>
            <person name="van Vuuren H.J."/>
            <person name="Jones S.J."/>
            <person name="Pretorius I.S."/>
            <person name="Schmidt S.A."/>
            <person name="Borneman A.R."/>
        </authorList>
    </citation>
    <scope>NUCLEOTIDE SEQUENCE [LARGE SCALE GENOMIC DNA]</scope>
    <source>
        <strain evidence="7">cv. Chardonnay</strain>
        <tissue evidence="6">Leaf</tissue>
    </source>
</reference>
<protein>
    <submittedName>
        <fullName evidence="6">Protein chromatin remodeling 35</fullName>
    </submittedName>
</protein>
<evidence type="ECO:0000256" key="3">
    <source>
        <dbReference type="ARBA" id="ARBA00022806"/>
    </source>
</evidence>
<dbReference type="AlphaFoldDB" id="A0A438KPE4"/>